<dbReference type="Gene3D" id="3.40.190.10">
    <property type="entry name" value="Periplasmic binding protein-like II"/>
    <property type="match status" value="2"/>
</dbReference>
<dbReference type="STRING" id="1915309.AXG55_08035"/>
<dbReference type="OrthoDB" id="5294759at2"/>
<protein>
    <recommendedName>
        <fullName evidence="2">Solute-binding protein family 3/N-terminal domain-containing protein</fullName>
    </recommendedName>
</protein>
<dbReference type="PANTHER" id="PTHR35936:SF25">
    <property type="entry name" value="ABC TRANSPORTER SUBSTRATE-BINDING PROTEIN"/>
    <property type="match status" value="1"/>
</dbReference>
<proteinExistence type="predicted"/>
<evidence type="ECO:0000313" key="4">
    <source>
        <dbReference type="Proteomes" id="UP000184731"/>
    </source>
</evidence>
<dbReference type="Proteomes" id="UP000184731">
    <property type="component" value="Chromosome"/>
</dbReference>
<evidence type="ECO:0000313" key="3">
    <source>
        <dbReference type="EMBL" id="APJ03857.1"/>
    </source>
</evidence>
<organism evidence="3 4">
    <name type="scientific">Silvanigrella aquatica</name>
    <dbReference type="NCBI Taxonomy" id="1915309"/>
    <lineage>
        <taxon>Bacteria</taxon>
        <taxon>Pseudomonadati</taxon>
        <taxon>Bdellovibrionota</taxon>
        <taxon>Oligoflexia</taxon>
        <taxon>Silvanigrellales</taxon>
        <taxon>Silvanigrellaceae</taxon>
        <taxon>Silvanigrella</taxon>
    </lineage>
</organism>
<evidence type="ECO:0000256" key="1">
    <source>
        <dbReference type="ARBA" id="ARBA00022729"/>
    </source>
</evidence>
<evidence type="ECO:0000259" key="2">
    <source>
        <dbReference type="SMART" id="SM00062"/>
    </source>
</evidence>
<dbReference type="KEGG" id="saqi:AXG55_08035"/>
<dbReference type="RefSeq" id="WP_148697600.1">
    <property type="nucleotide sequence ID" value="NZ_CP017834.1"/>
</dbReference>
<dbReference type="PANTHER" id="PTHR35936">
    <property type="entry name" value="MEMBRANE-BOUND LYTIC MUREIN TRANSGLYCOSYLASE F"/>
    <property type="match status" value="1"/>
</dbReference>
<dbReference type="SUPFAM" id="SSF53850">
    <property type="entry name" value="Periplasmic binding protein-like II"/>
    <property type="match status" value="1"/>
</dbReference>
<reference evidence="3 4" key="1">
    <citation type="submission" date="2016-10" db="EMBL/GenBank/DDBJ databases">
        <title>Silvanigrella aquatica sp. nov., isolated from a freshwater lake located in the Black Forest, Germany, description of Silvanigrellaceae fam. nov., Silvanigrellales ord. nov., reclassification of the order Bdellovibrionales in the class Oligoflexia, reclassification of the families Bacteriovoracaceae and Halobacteriovoraceae in the new order Bacteriovoracales ord. nov., and reclassification of the family Pseudobacteriovoracaceae in the order Oligoflexiales.</title>
        <authorList>
            <person name="Hahn M.W."/>
            <person name="Schmidt J."/>
            <person name="Koll U."/>
            <person name="Rohde M."/>
            <person name="Verbag S."/>
            <person name="Pitt A."/>
            <person name="Nakai R."/>
            <person name="Naganuma T."/>
            <person name="Lang E."/>
        </authorList>
    </citation>
    <scope>NUCLEOTIDE SEQUENCE [LARGE SCALE GENOMIC DNA]</scope>
    <source>
        <strain evidence="3 4">MWH-Nonnen-W8red</strain>
    </source>
</reference>
<feature type="domain" description="Solute-binding protein family 3/N-terminal" evidence="2">
    <location>
        <begin position="19"/>
        <end position="239"/>
    </location>
</feature>
<gene>
    <name evidence="3" type="ORF">AXG55_08035</name>
</gene>
<dbReference type="InterPro" id="IPR001638">
    <property type="entry name" value="Solute-binding_3/MltF_N"/>
</dbReference>
<keyword evidence="1" id="KW-0732">Signal</keyword>
<dbReference type="Pfam" id="PF00497">
    <property type="entry name" value="SBP_bac_3"/>
    <property type="match status" value="1"/>
</dbReference>
<accession>A0A1L4D0Z0</accession>
<name>A0A1L4D0Z0_9BACT</name>
<sequence>MKYAILILILLSFNSYAKEMKVCFEDFLPSAGMKGDKPIGIDVEIISAAMKTQNVKIKFIMLPWNRCIYELDKKSIDAIIPMVYSQERDEKYSLGTSMRTRGNILIRNPKTKEINSLQDMSGLKVGSAKGYVISKEYTEATNFTKVDITSSDEVAAKILKEIANGSVDCGIVDMDSAYILIKKLQLEKKVIISNFKLKKASHVGFVKNSPYLNLYEKGFKIISDNGQIKRIIDKYYHNK</sequence>
<dbReference type="AlphaFoldDB" id="A0A1L4D0Z0"/>
<dbReference type="EMBL" id="CP017834">
    <property type="protein sequence ID" value="APJ03857.1"/>
    <property type="molecule type" value="Genomic_DNA"/>
</dbReference>
<keyword evidence="4" id="KW-1185">Reference proteome</keyword>
<dbReference type="SMART" id="SM00062">
    <property type="entry name" value="PBPb"/>
    <property type="match status" value="1"/>
</dbReference>